<accession>A0A6A4L7V8</accession>
<proteinExistence type="predicted"/>
<dbReference type="Proteomes" id="UP000428333">
    <property type="component" value="Linkage Group LG09"/>
</dbReference>
<sequence>MRRSKKQREKGNMRLLDDFSSSKAKLEVAVVKVMLILLPSTEERALKQQQRQEMLMDGFRNSGITCSCCNRRPVCYTFEDFDKAIKEAIQPTTYNFDPVSDAPVLGSYNWEKKHKFTETIELKNYAPHKDKHLSGSVKLSPIPHPKMKVCMLGDAQHMEEVILLNPD</sequence>
<dbReference type="EMBL" id="QEFC01002395">
    <property type="protein sequence ID" value="KAE9452474.1"/>
    <property type="molecule type" value="Genomic_DNA"/>
</dbReference>
<dbReference type="OrthoDB" id="10253007at2759"/>
<dbReference type="SUPFAM" id="SSF56808">
    <property type="entry name" value="Ribosomal protein L1"/>
    <property type="match status" value="1"/>
</dbReference>
<gene>
    <name evidence="1" type="ORF">C3L33_15626</name>
</gene>
<reference evidence="1 2" key="1">
    <citation type="journal article" date="2019" name="Genome Biol. Evol.">
        <title>The Rhododendron genome and chromosomal organization provide insight into shared whole-genome duplications across the heath family (Ericaceae).</title>
        <authorList>
            <person name="Soza V.L."/>
            <person name="Lindsley D."/>
            <person name="Waalkes A."/>
            <person name="Ramage E."/>
            <person name="Patwardhan R.P."/>
            <person name="Burton J.N."/>
            <person name="Adey A."/>
            <person name="Kumar A."/>
            <person name="Qiu R."/>
            <person name="Shendure J."/>
            <person name="Hall B."/>
        </authorList>
    </citation>
    <scope>NUCLEOTIDE SEQUENCE [LARGE SCALE GENOMIC DNA]</scope>
    <source>
        <strain evidence="1">RSF 1966-606</strain>
    </source>
</reference>
<evidence type="ECO:0000313" key="1">
    <source>
        <dbReference type="EMBL" id="KAE9452474.1"/>
    </source>
</evidence>
<dbReference type="InterPro" id="IPR023674">
    <property type="entry name" value="Ribosomal_uL1-like"/>
</dbReference>
<keyword evidence="2" id="KW-1185">Reference proteome</keyword>
<protein>
    <submittedName>
        <fullName evidence="1">Uncharacterized protein</fullName>
    </submittedName>
</protein>
<organism evidence="1 2">
    <name type="scientific">Rhododendron williamsianum</name>
    <dbReference type="NCBI Taxonomy" id="262921"/>
    <lineage>
        <taxon>Eukaryota</taxon>
        <taxon>Viridiplantae</taxon>
        <taxon>Streptophyta</taxon>
        <taxon>Embryophyta</taxon>
        <taxon>Tracheophyta</taxon>
        <taxon>Spermatophyta</taxon>
        <taxon>Magnoliopsida</taxon>
        <taxon>eudicotyledons</taxon>
        <taxon>Gunneridae</taxon>
        <taxon>Pentapetalae</taxon>
        <taxon>asterids</taxon>
        <taxon>Ericales</taxon>
        <taxon>Ericaceae</taxon>
        <taxon>Ericoideae</taxon>
        <taxon>Rhodoreae</taxon>
        <taxon>Rhododendron</taxon>
    </lineage>
</organism>
<feature type="non-terminal residue" evidence="1">
    <location>
        <position position="1"/>
    </location>
</feature>
<comment type="caution">
    <text evidence="1">The sequence shown here is derived from an EMBL/GenBank/DDBJ whole genome shotgun (WGS) entry which is preliminary data.</text>
</comment>
<name>A0A6A4L7V8_9ERIC</name>
<dbReference type="Gene3D" id="3.30.190.20">
    <property type="match status" value="1"/>
</dbReference>
<dbReference type="AlphaFoldDB" id="A0A6A4L7V8"/>
<evidence type="ECO:0000313" key="2">
    <source>
        <dbReference type="Proteomes" id="UP000428333"/>
    </source>
</evidence>